<keyword evidence="1" id="KW-0812">Transmembrane</keyword>
<dbReference type="Proteomes" id="UP001497482">
    <property type="component" value="Chromosome 13"/>
</dbReference>
<organism evidence="2 3">
    <name type="scientific">Knipowitschia caucasica</name>
    <name type="common">Caucasian dwarf goby</name>
    <name type="synonym">Pomatoschistus caucasicus</name>
    <dbReference type="NCBI Taxonomy" id="637954"/>
    <lineage>
        <taxon>Eukaryota</taxon>
        <taxon>Metazoa</taxon>
        <taxon>Chordata</taxon>
        <taxon>Craniata</taxon>
        <taxon>Vertebrata</taxon>
        <taxon>Euteleostomi</taxon>
        <taxon>Actinopterygii</taxon>
        <taxon>Neopterygii</taxon>
        <taxon>Teleostei</taxon>
        <taxon>Neoteleostei</taxon>
        <taxon>Acanthomorphata</taxon>
        <taxon>Gobiaria</taxon>
        <taxon>Gobiiformes</taxon>
        <taxon>Gobioidei</taxon>
        <taxon>Gobiidae</taxon>
        <taxon>Gobiinae</taxon>
        <taxon>Knipowitschia</taxon>
    </lineage>
</organism>
<proteinExistence type="predicted"/>
<keyword evidence="3" id="KW-1185">Reference proteome</keyword>
<accession>A0AAV2JRD3</accession>
<feature type="transmembrane region" description="Helical" evidence="1">
    <location>
        <begin position="62"/>
        <end position="83"/>
    </location>
</feature>
<protein>
    <submittedName>
        <fullName evidence="2">Uncharacterized protein</fullName>
    </submittedName>
</protein>
<sequence length="122" mass="13605">MCTERVVCVRQPENKMCEDCQWRLCHRAALKAAPRCLLIQVLSCSERLGKMPCVRMRFGPQLGLVALLLLLGCYCVSATVWDVRPLQGREGGRGSKEVTAEEQSGVFKVMKRSMSDTPTDEG</sequence>
<evidence type="ECO:0000313" key="3">
    <source>
        <dbReference type="Proteomes" id="UP001497482"/>
    </source>
</evidence>
<reference evidence="2 3" key="1">
    <citation type="submission" date="2024-04" db="EMBL/GenBank/DDBJ databases">
        <authorList>
            <person name="Waldvogel A.-M."/>
            <person name="Schoenle A."/>
        </authorList>
    </citation>
    <scope>NUCLEOTIDE SEQUENCE [LARGE SCALE GENOMIC DNA]</scope>
</reference>
<keyword evidence="1" id="KW-0472">Membrane</keyword>
<dbReference type="AlphaFoldDB" id="A0AAV2JRD3"/>
<keyword evidence="1" id="KW-1133">Transmembrane helix</keyword>
<evidence type="ECO:0000313" key="2">
    <source>
        <dbReference type="EMBL" id="CAL1578202.1"/>
    </source>
</evidence>
<gene>
    <name evidence="2" type="ORF">KC01_LOCUS9387</name>
</gene>
<name>A0AAV2JRD3_KNICA</name>
<evidence type="ECO:0000256" key="1">
    <source>
        <dbReference type="SAM" id="Phobius"/>
    </source>
</evidence>
<dbReference type="EMBL" id="OZ035835">
    <property type="protein sequence ID" value="CAL1578202.1"/>
    <property type="molecule type" value="Genomic_DNA"/>
</dbReference>